<protein>
    <submittedName>
        <fullName evidence="1">Uncharacterized protein</fullName>
    </submittedName>
</protein>
<dbReference type="Proteomes" id="UP000501690">
    <property type="component" value="Linkage Group LG5"/>
</dbReference>
<gene>
    <name evidence="1" type="ORF">DEO72_LG5g540</name>
</gene>
<dbReference type="EMBL" id="CP039349">
    <property type="protein sequence ID" value="QCD92476.1"/>
    <property type="molecule type" value="Genomic_DNA"/>
</dbReference>
<keyword evidence="2" id="KW-1185">Reference proteome</keyword>
<accession>A0A4D6LWV3</accession>
<sequence length="59" mass="6538">MRKAAESRKKAYVSDAIASDKKEVRIEHCCQTKYIVQANALLSSTTCAKLELTPFSSCL</sequence>
<proteinExistence type="predicted"/>
<reference evidence="1 2" key="1">
    <citation type="submission" date="2019-04" db="EMBL/GenBank/DDBJ databases">
        <title>An improved genome assembly and genetic linkage map for asparagus bean, Vigna unguiculata ssp. sesquipedialis.</title>
        <authorList>
            <person name="Xia Q."/>
            <person name="Zhang R."/>
            <person name="Dong Y."/>
        </authorList>
    </citation>
    <scope>NUCLEOTIDE SEQUENCE [LARGE SCALE GENOMIC DNA]</scope>
    <source>
        <tissue evidence="1">Leaf</tissue>
    </source>
</reference>
<evidence type="ECO:0000313" key="2">
    <source>
        <dbReference type="Proteomes" id="UP000501690"/>
    </source>
</evidence>
<organism evidence="1 2">
    <name type="scientific">Vigna unguiculata</name>
    <name type="common">Cowpea</name>
    <dbReference type="NCBI Taxonomy" id="3917"/>
    <lineage>
        <taxon>Eukaryota</taxon>
        <taxon>Viridiplantae</taxon>
        <taxon>Streptophyta</taxon>
        <taxon>Embryophyta</taxon>
        <taxon>Tracheophyta</taxon>
        <taxon>Spermatophyta</taxon>
        <taxon>Magnoliopsida</taxon>
        <taxon>eudicotyledons</taxon>
        <taxon>Gunneridae</taxon>
        <taxon>Pentapetalae</taxon>
        <taxon>rosids</taxon>
        <taxon>fabids</taxon>
        <taxon>Fabales</taxon>
        <taxon>Fabaceae</taxon>
        <taxon>Papilionoideae</taxon>
        <taxon>50 kb inversion clade</taxon>
        <taxon>NPAAA clade</taxon>
        <taxon>indigoferoid/millettioid clade</taxon>
        <taxon>Phaseoleae</taxon>
        <taxon>Vigna</taxon>
    </lineage>
</organism>
<name>A0A4D6LWV3_VIGUN</name>
<dbReference type="AlphaFoldDB" id="A0A4D6LWV3"/>
<evidence type="ECO:0000313" key="1">
    <source>
        <dbReference type="EMBL" id="QCD92476.1"/>
    </source>
</evidence>